<reference evidence="1 2" key="1">
    <citation type="journal article" date="2012" name="Stand. Genomic Sci.">
        <title>Complete genome sequence of the facultatively chemolithoautotrophic and methylotrophic alpha Proteobacterium Starkeya novella type strain (ATCC 8093(T)).</title>
        <authorList>
            <person name="Kappler U."/>
            <person name="Davenport K."/>
            <person name="Beatson S."/>
            <person name="Lucas S."/>
            <person name="Lapidus A."/>
            <person name="Copeland A."/>
            <person name="Berry K.W."/>
            <person name="Glavina Del Rio T."/>
            <person name="Hammon N."/>
            <person name="Dalin E."/>
            <person name="Tice H."/>
            <person name="Pitluck S."/>
            <person name="Richardson P."/>
            <person name="Bruce D."/>
            <person name="Goodwin L.A."/>
            <person name="Han C."/>
            <person name="Tapia R."/>
            <person name="Detter J.C."/>
            <person name="Chang Y.J."/>
            <person name="Jeffries C.D."/>
            <person name="Land M."/>
            <person name="Hauser L."/>
            <person name="Kyrpides N.C."/>
            <person name="Goker M."/>
            <person name="Ivanova N."/>
            <person name="Klenk H.P."/>
            <person name="Woyke T."/>
        </authorList>
    </citation>
    <scope>NUCLEOTIDE SEQUENCE [LARGE SCALE GENOMIC DNA]</scope>
    <source>
        <strain evidence="2">ATCC 8093 / DSM 506 / JCM 20403 / CCM 1077 / IAM 12100 / NBRC 12443 / NCIMB 10456</strain>
    </source>
</reference>
<dbReference type="AlphaFoldDB" id="D7A4X7"/>
<name>D7A4X7_ANCN5</name>
<dbReference type="Pfam" id="PF20314">
    <property type="entry name" value="DUF6610"/>
    <property type="match status" value="1"/>
</dbReference>
<dbReference type="HOGENOM" id="CLU_1214208_0_0_5"/>
<organism evidence="1 2">
    <name type="scientific">Ancylobacter novellus (strain ATCC 8093 / DSM 506 / JCM 20403 / CCM 1077 / IAM 12100 / NBRC 12443 / NCIMB 10456)</name>
    <name type="common">Starkeya novella</name>
    <dbReference type="NCBI Taxonomy" id="639283"/>
    <lineage>
        <taxon>Bacteria</taxon>
        <taxon>Pseudomonadati</taxon>
        <taxon>Pseudomonadota</taxon>
        <taxon>Alphaproteobacteria</taxon>
        <taxon>Hyphomicrobiales</taxon>
        <taxon>Xanthobacteraceae</taxon>
        <taxon>Ancylobacter</taxon>
    </lineage>
</organism>
<dbReference type="InterPro" id="IPR046718">
    <property type="entry name" value="DUF6610"/>
</dbReference>
<dbReference type="Proteomes" id="UP000006633">
    <property type="component" value="Chromosome"/>
</dbReference>
<protein>
    <submittedName>
        <fullName evidence="1">Uncharacterized protein</fullName>
    </submittedName>
</protein>
<evidence type="ECO:0000313" key="2">
    <source>
        <dbReference type="Proteomes" id="UP000006633"/>
    </source>
</evidence>
<accession>D7A4X7</accession>
<gene>
    <name evidence="1" type="ordered locus">Snov_0694</name>
</gene>
<dbReference type="RefSeq" id="WP_013165530.1">
    <property type="nucleotide sequence ID" value="NC_014217.1"/>
</dbReference>
<dbReference type="EMBL" id="CP002026">
    <property type="protein sequence ID" value="ADH88025.1"/>
    <property type="molecule type" value="Genomic_DNA"/>
</dbReference>
<evidence type="ECO:0000313" key="1">
    <source>
        <dbReference type="EMBL" id="ADH88025.1"/>
    </source>
</evidence>
<keyword evidence="2" id="KW-1185">Reference proteome</keyword>
<proteinExistence type="predicted"/>
<sequence>MRLGIGEPVLKFVAHSATVLRIASAHGWHAGARYTNLRDIRNFERVGFLDIDWKNYNFEKHIQAVILTKPFMTVAQDVEDKIELTKIIDQAYLLLEHCKFVIIVPKDPLLQNVLTAGIPSEFILGYSVPTRYGGTRIPPSAFRRPVHLLGGRPDIQRRLADQMPVVSIDVNRFTLDAAFGDYFDGSGFRPHPVGGYQTCLTASVSNINAIWNEYRSSIESYTKYISQT</sequence>
<dbReference type="KEGG" id="sno:Snov_0694"/>
<dbReference type="OrthoDB" id="1492722at2"/>